<dbReference type="EMBL" id="AUSU01001978">
    <property type="protein sequence ID" value="EPS69763.1"/>
    <property type="molecule type" value="Genomic_DNA"/>
</dbReference>
<sequence>SQVDTAPPFESVKAAVSKFGGIVDWKAHRVHTVERRKFIEQELEKAHQELPSYKQRCIDAQDQKSRTLERLDSTKRLIEELKLNVDRAKTEEHQAKQDSELANLRVDEMEQGIADEASFAAKAQLEVARARHLSAVSELENVTSQLQHLKRDYALMVTEKDSAVKKAEEAVLSSKQVEESVEDLTIELISLKQALESAQSAHLEAEEHRIAAVMVKEQENLNWVKELKEAEEELLKLTHQMDFKRELKLKLHQETEKLHDLKGELAAYMESESEECTFQDVFDEPQNRKHADFDTAISAAKKELEEVRGKIERSKNEVQNLKATEAALRSELEKNIMELEEIRHKEGMTITAITSVEDELNKTDAEITAVELKEKDEREKIGDLPKMIQEAEVESDEAKSQSEMARQMLEQAKEESEQAKASANSVESKLLAAEKDIEAAKASEKLALAAISALAESQKIDSQDSPEEVTLTLEDYYDLSKRAHEAQEEANLKIAEAMSEIDKSKESEMISLRKLQALSHEMYAKKDELDVALHEAEQAQEGKLAVEQELRKWRAEHEQRRKAADSL</sequence>
<name>S8E250_9LAMI</name>
<dbReference type="InterPro" id="IPR008545">
    <property type="entry name" value="Web"/>
</dbReference>
<accession>S8E250</accession>
<evidence type="ECO:0000256" key="3">
    <source>
        <dbReference type="SAM" id="Coils"/>
    </source>
</evidence>
<protein>
    <submittedName>
        <fullName evidence="5">Uncharacterized protein</fullName>
    </submittedName>
</protein>
<organism evidence="5 6">
    <name type="scientific">Genlisea aurea</name>
    <dbReference type="NCBI Taxonomy" id="192259"/>
    <lineage>
        <taxon>Eukaryota</taxon>
        <taxon>Viridiplantae</taxon>
        <taxon>Streptophyta</taxon>
        <taxon>Embryophyta</taxon>
        <taxon>Tracheophyta</taxon>
        <taxon>Spermatophyta</taxon>
        <taxon>Magnoliopsida</taxon>
        <taxon>eudicotyledons</taxon>
        <taxon>Gunneridae</taxon>
        <taxon>Pentapetalae</taxon>
        <taxon>asterids</taxon>
        <taxon>lamiids</taxon>
        <taxon>Lamiales</taxon>
        <taxon>Lentibulariaceae</taxon>
        <taxon>Genlisea</taxon>
    </lineage>
</organism>
<evidence type="ECO:0000256" key="1">
    <source>
        <dbReference type="ARBA" id="ARBA00005485"/>
    </source>
</evidence>
<evidence type="ECO:0000256" key="2">
    <source>
        <dbReference type="ARBA" id="ARBA00023054"/>
    </source>
</evidence>
<feature type="coiled-coil region" evidence="3">
    <location>
        <begin position="36"/>
        <end position="98"/>
    </location>
</feature>
<evidence type="ECO:0000313" key="5">
    <source>
        <dbReference type="EMBL" id="EPS69763.1"/>
    </source>
</evidence>
<feature type="region of interest" description="Disordered" evidence="4">
    <location>
        <begin position="392"/>
        <end position="427"/>
    </location>
</feature>
<dbReference type="Proteomes" id="UP000015453">
    <property type="component" value="Unassembled WGS sequence"/>
</dbReference>
<keyword evidence="2 3" id="KW-0175">Coiled coil</keyword>
<dbReference type="PANTHER" id="PTHR32054">
    <property type="entry name" value="HEAVY CHAIN, PUTATIVE, EXPRESSED-RELATED-RELATED"/>
    <property type="match status" value="1"/>
</dbReference>
<feature type="coiled-coil region" evidence="3">
    <location>
        <begin position="174"/>
        <end position="271"/>
    </location>
</feature>
<gene>
    <name evidence="5" type="ORF">M569_05001</name>
</gene>
<comment type="caution">
    <text evidence="5">The sequence shown here is derived from an EMBL/GenBank/DDBJ whole genome shotgun (WGS) entry which is preliminary data.</text>
</comment>
<dbReference type="GO" id="GO:0005829">
    <property type="term" value="C:cytosol"/>
    <property type="evidence" value="ECO:0007669"/>
    <property type="project" value="TreeGrafter"/>
</dbReference>
<dbReference type="GO" id="GO:0009903">
    <property type="term" value="P:chloroplast avoidance movement"/>
    <property type="evidence" value="ECO:0007669"/>
    <property type="project" value="TreeGrafter"/>
</dbReference>
<dbReference type="PANTHER" id="PTHR32054:SF31">
    <property type="entry name" value="PROTEIN WEAK CHLOROPLAST MOVEMENT UNDER BLUE LIGHT 1"/>
    <property type="match status" value="1"/>
</dbReference>
<dbReference type="GO" id="GO:0009904">
    <property type="term" value="P:chloroplast accumulation movement"/>
    <property type="evidence" value="ECO:0007669"/>
    <property type="project" value="TreeGrafter"/>
</dbReference>
<dbReference type="AlphaFoldDB" id="S8E250"/>
<keyword evidence="6" id="KW-1185">Reference proteome</keyword>
<evidence type="ECO:0000313" key="6">
    <source>
        <dbReference type="Proteomes" id="UP000015453"/>
    </source>
</evidence>
<feature type="non-terminal residue" evidence="5">
    <location>
        <position position="567"/>
    </location>
</feature>
<evidence type="ECO:0000256" key="4">
    <source>
        <dbReference type="SAM" id="MobiDB-lite"/>
    </source>
</evidence>
<feature type="non-terminal residue" evidence="5">
    <location>
        <position position="1"/>
    </location>
</feature>
<dbReference type="OrthoDB" id="1931671at2759"/>
<comment type="similarity">
    <text evidence="1">Belongs to the WEB family.</text>
</comment>
<proteinExistence type="inferred from homology"/>
<dbReference type="Pfam" id="PF05701">
    <property type="entry name" value="WEMBL"/>
    <property type="match status" value="1"/>
</dbReference>
<reference evidence="5 6" key="1">
    <citation type="journal article" date="2013" name="BMC Genomics">
        <title>The miniature genome of a carnivorous plant Genlisea aurea contains a low number of genes and short non-coding sequences.</title>
        <authorList>
            <person name="Leushkin E.V."/>
            <person name="Sutormin R.A."/>
            <person name="Nabieva E.R."/>
            <person name="Penin A.A."/>
            <person name="Kondrashov A.S."/>
            <person name="Logacheva M.D."/>
        </authorList>
    </citation>
    <scope>NUCLEOTIDE SEQUENCE [LARGE SCALE GENOMIC DNA]</scope>
</reference>